<evidence type="ECO:0000313" key="1">
    <source>
        <dbReference type="EMBL" id="PUA32213.1"/>
    </source>
</evidence>
<sequence length="114" mass="13175">MVSFKELSDYIKEYIQLKAPGFYTLLDMAVFSRMRKHVEEAIFEDPVKVYRLLSNHYGNEDSALFVLTHFLIRPITIKLGKVDLEPELIKLATTDSSAFKEFISKLLLSTSQNK</sequence>
<dbReference type="AlphaFoldDB" id="A0A2R7Y413"/>
<name>A0A2R7Y413_9CREN</name>
<proteinExistence type="predicted"/>
<accession>A0A2R7Y413</accession>
<reference evidence="1 2" key="1">
    <citation type="journal article" date="2018" name="Syst. Appl. Microbiol.">
        <title>A new symbiotic nanoarchaeote (Candidatus Nanoclepta minutus) and its host (Zestosphaera tikiterensis gen. nov., sp. nov.) from a New Zealand hot spring.</title>
        <authorList>
            <person name="St John E."/>
            <person name="Liu Y."/>
            <person name="Podar M."/>
            <person name="Stott M.B."/>
            <person name="Meneghin J."/>
            <person name="Chen Z."/>
            <person name="Lagutin K."/>
            <person name="Mitchell K."/>
            <person name="Reysenbach A.L."/>
        </authorList>
    </citation>
    <scope>NUCLEOTIDE SEQUENCE [LARGE SCALE GENOMIC DNA]</scope>
    <source>
        <strain evidence="1">NZ3</strain>
    </source>
</reference>
<organism evidence="1 2">
    <name type="scientific">Zestosphaera tikiterensis</name>
    <dbReference type="NCBI Taxonomy" id="1973259"/>
    <lineage>
        <taxon>Archaea</taxon>
        <taxon>Thermoproteota</taxon>
        <taxon>Thermoprotei</taxon>
        <taxon>Desulfurococcales</taxon>
        <taxon>Desulfurococcaceae</taxon>
        <taxon>Zestosphaera</taxon>
    </lineage>
</organism>
<evidence type="ECO:0000313" key="2">
    <source>
        <dbReference type="Proteomes" id="UP000244093"/>
    </source>
</evidence>
<protein>
    <submittedName>
        <fullName evidence="1">Uncharacterized protein</fullName>
    </submittedName>
</protein>
<gene>
    <name evidence="1" type="ORF">B7O98_05960</name>
</gene>
<dbReference type="EMBL" id="NBVN01000004">
    <property type="protein sequence ID" value="PUA32213.1"/>
    <property type="molecule type" value="Genomic_DNA"/>
</dbReference>
<comment type="caution">
    <text evidence="1">The sequence shown here is derived from an EMBL/GenBank/DDBJ whole genome shotgun (WGS) entry which is preliminary data.</text>
</comment>
<dbReference type="Proteomes" id="UP000244093">
    <property type="component" value="Unassembled WGS sequence"/>
</dbReference>